<name>A0ACC1C0V8_9ROSI</name>
<gene>
    <name evidence="1" type="ORF">Patl1_17444</name>
</gene>
<dbReference type="EMBL" id="CM047898">
    <property type="protein sequence ID" value="KAJ0105756.1"/>
    <property type="molecule type" value="Genomic_DNA"/>
</dbReference>
<proteinExistence type="predicted"/>
<accession>A0ACC1C0V8</accession>
<comment type="caution">
    <text evidence="1">The sequence shown here is derived from an EMBL/GenBank/DDBJ whole genome shotgun (WGS) entry which is preliminary data.</text>
</comment>
<sequence>MGRAPCCSKVGLRTGPWSPKEDSVLINYIRIHGEGHWRNLPKEAETSKIKVYLPKAVRVSPYSMAIKSIKASGSSSSLCGHGDENITRPNNTEVPSNSFENGRNNYGRKGTAAAAGNEKYSIDDESDISFLDFVPIEDNTLDKIIEEYQRLLEFEENVQSDSPFSV</sequence>
<dbReference type="Proteomes" id="UP001164250">
    <property type="component" value="Chromosome 2"/>
</dbReference>
<organism evidence="1 2">
    <name type="scientific">Pistacia atlantica</name>
    <dbReference type="NCBI Taxonomy" id="434234"/>
    <lineage>
        <taxon>Eukaryota</taxon>
        <taxon>Viridiplantae</taxon>
        <taxon>Streptophyta</taxon>
        <taxon>Embryophyta</taxon>
        <taxon>Tracheophyta</taxon>
        <taxon>Spermatophyta</taxon>
        <taxon>Magnoliopsida</taxon>
        <taxon>eudicotyledons</taxon>
        <taxon>Gunneridae</taxon>
        <taxon>Pentapetalae</taxon>
        <taxon>rosids</taxon>
        <taxon>malvids</taxon>
        <taxon>Sapindales</taxon>
        <taxon>Anacardiaceae</taxon>
        <taxon>Pistacia</taxon>
    </lineage>
</organism>
<keyword evidence="2" id="KW-1185">Reference proteome</keyword>
<evidence type="ECO:0000313" key="1">
    <source>
        <dbReference type="EMBL" id="KAJ0105756.1"/>
    </source>
</evidence>
<evidence type="ECO:0000313" key="2">
    <source>
        <dbReference type="Proteomes" id="UP001164250"/>
    </source>
</evidence>
<protein>
    <submittedName>
        <fullName evidence="1">Uncharacterized protein</fullName>
    </submittedName>
</protein>
<reference evidence="2" key="1">
    <citation type="journal article" date="2023" name="G3 (Bethesda)">
        <title>Genome assembly and association tests identify interacting loci associated with vigor, precocity, and sex in interspecific pistachio rootstocks.</title>
        <authorList>
            <person name="Palmer W."/>
            <person name="Jacygrad E."/>
            <person name="Sagayaradj S."/>
            <person name="Cavanaugh K."/>
            <person name="Han R."/>
            <person name="Bertier L."/>
            <person name="Beede B."/>
            <person name="Kafkas S."/>
            <person name="Golino D."/>
            <person name="Preece J."/>
            <person name="Michelmore R."/>
        </authorList>
    </citation>
    <scope>NUCLEOTIDE SEQUENCE [LARGE SCALE GENOMIC DNA]</scope>
</reference>